<evidence type="ECO:0000313" key="4">
    <source>
        <dbReference type="Proteomes" id="UP000216991"/>
    </source>
</evidence>
<proteinExistence type="predicted"/>
<accession>A0A255Y8X0</accession>
<sequence length="336" mass="34838">MRAAVLLPLLLGACAPAAVAPGIPTASVTATAETMAVRSADDAADDPAIWQSAANPAASLIVGTDKQAGLYVYGLDGRVRDFFDAGRVNNVDLAETPAGVIVAASDRNDEARAQIALFRLDTASARLVPLGKVPAGAGEAYGLCLWATPGALTAFIVIKDGTIRQVELDTTTATGRIVRSMKLASQSEGCVVDPRTARLYVAEEDVGLWRFDARASGSPTPVKIAGTDTSRLVADAEGLAIAAEGAGNGGWLVASSQGDNAYAVWRLADDRYMGRFRIVAGRVGSTQETDGIALATGDFGPAYPAGLLVVQDGDNQPAQNFKLVSWARVKAALRLP</sequence>
<dbReference type="InterPro" id="IPR011042">
    <property type="entry name" value="6-blade_b-propeller_TolB-like"/>
</dbReference>
<evidence type="ECO:0000256" key="1">
    <source>
        <dbReference type="SAM" id="SignalP"/>
    </source>
</evidence>
<dbReference type="OrthoDB" id="8696437at2"/>
<dbReference type="RefSeq" id="WP_094474616.1">
    <property type="nucleotide sequence ID" value="NZ_NOXT01000121.1"/>
</dbReference>
<organism evidence="3 4">
    <name type="scientific">Sandarakinorhabdus cyanobacteriorum</name>
    <dbReference type="NCBI Taxonomy" id="1981098"/>
    <lineage>
        <taxon>Bacteria</taxon>
        <taxon>Pseudomonadati</taxon>
        <taxon>Pseudomonadota</taxon>
        <taxon>Alphaproteobacteria</taxon>
        <taxon>Sphingomonadales</taxon>
        <taxon>Sphingosinicellaceae</taxon>
        <taxon>Sandarakinorhabdus</taxon>
    </lineage>
</organism>
<name>A0A255Y8X0_9SPHN</name>
<dbReference type="Gene3D" id="2.120.10.30">
    <property type="entry name" value="TolB, C-terminal domain"/>
    <property type="match status" value="1"/>
</dbReference>
<reference evidence="3 4" key="1">
    <citation type="submission" date="2017-07" db="EMBL/GenBank/DDBJ databases">
        <title>Sandarakinorhabdus cyanobacteriorum sp. nov., a novel bacterium isolated from cyanobacterial aggregates in a eutrophic lake.</title>
        <authorList>
            <person name="Cai H."/>
        </authorList>
    </citation>
    <scope>NUCLEOTIDE SEQUENCE [LARGE SCALE GENOMIC DNA]</scope>
    <source>
        <strain evidence="3 4">TH057</strain>
    </source>
</reference>
<dbReference type="InterPro" id="IPR003431">
    <property type="entry name" value="B-propeller_Phytase"/>
</dbReference>
<evidence type="ECO:0000313" key="3">
    <source>
        <dbReference type="EMBL" id="OYQ25658.1"/>
    </source>
</evidence>
<evidence type="ECO:0000259" key="2">
    <source>
        <dbReference type="PROSITE" id="PS51662"/>
    </source>
</evidence>
<feature type="chain" id="PRO_5012287613" evidence="1">
    <location>
        <begin position="21"/>
        <end position="336"/>
    </location>
</feature>
<dbReference type="GO" id="GO:0016158">
    <property type="term" value="F:inositol hexakisphosphate 3-phosphatase activity"/>
    <property type="evidence" value="ECO:0007669"/>
    <property type="project" value="InterPro"/>
</dbReference>
<feature type="signal peptide" evidence="1">
    <location>
        <begin position="1"/>
        <end position="20"/>
    </location>
</feature>
<comment type="caution">
    <text evidence="3">The sequence shown here is derived from an EMBL/GenBank/DDBJ whole genome shotgun (WGS) entry which is preliminary data.</text>
</comment>
<keyword evidence="4" id="KW-1185">Reference proteome</keyword>
<feature type="domain" description="BPP" evidence="2">
    <location>
        <begin position="18"/>
        <end position="333"/>
    </location>
</feature>
<dbReference type="Proteomes" id="UP000216991">
    <property type="component" value="Unassembled WGS sequence"/>
</dbReference>
<dbReference type="SUPFAM" id="SSF50956">
    <property type="entry name" value="Thermostable phytase (3-phytase)"/>
    <property type="match status" value="1"/>
</dbReference>
<dbReference type="EMBL" id="NOXT01000121">
    <property type="protein sequence ID" value="OYQ25658.1"/>
    <property type="molecule type" value="Genomic_DNA"/>
</dbReference>
<dbReference type="Pfam" id="PF02333">
    <property type="entry name" value="Phytase"/>
    <property type="match status" value="1"/>
</dbReference>
<keyword evidence="1" id="KW-0732">Signal</keyword>
<gene>
    <name evidence="3" type="ORF">CHU93_13060</name>
</gene>
<dbReference type="PROSITE" id="PS51662">
    <property type="entry name" value="BP_PHYTASE"/>
    <property type="match status" value="1"/>
</dbReference>
<protein>
    <submittedName>
        <fullName evidence="3">3-phytase</fullName>
    </submittedName>
</protein>
<dbReference type="AlphaFoldDB" id="A0A255Y8X0"/>